<dbReference type="Gene3D" id="3.20.20.80">
    <property type="entry name" value="Glycosidases"/>
    <property type="match status" value="1"/>
</dbReference>
<dbReference type="EMBL" id="RAWI01001360">
    <property type="protein sequence ID" value="RKH76050.1"/>
    <property type="molecule type" value="Genomic_DNA"/>
</dbReference>
<dbReference type="InterPro" id="IPR017853">
    <property type="entry name" value="GH"/>
</dbReference>
<feature type="non-terminal residue" evidence="1">
    <location>
        <position position="1"/>
    </location>
</feature>
<proteinExistence type="predicted"/>
<dbReference type="Proteomes" id="UP000278907">
    <property type="component" value="Unassembled WGS sequence"/>
</dbReference>
<sequence length="132" mass="15230">VLQMIMDSLRYWVTEMHVDGFRFDLASSLARQFHEVDRLSAFFDLVQQDPIISQVKLIAEPWDIGEGGYNVGGFPPVWTEWNGKYRDQVRDFWRGQDATLGEFASRFTGSADLYEDDGRKPYASINFVTAHD</sequence>
<evidence type="ECO:0000313" key="2">
    <source>
        <dbReference type="Proteomes" id="UP000278907"/>
    </source>
</evidence>
<dbReference type="SUPFAM" id="SSF51445">
    <property type="entry name" value="(Trans)glycosidases"/>
    <property type="match status" value="1"/>
</dbReference>
<reference evidence="1 2" key="1">
    <citation type="submission" date="2018-09" db="EMBL/GenBank/DDBJ databases">
        <authorList>
            <person name="Livingstone P.G."/>
            <person name="Whitworth D.E."/>
        </authorList>
    </citation>
    <scope>NUCLEOTIDE SEQUENCE [LARGE SCALE GENOMIC DNA]</scope>
    <source>
        <strain evidence="1 2">CA031B</strain>
    </source>
</reference>
<evidence type="ECO:0000313" key="1">
    <source>
        <dbReference type="EMBL" id="RKH76050.1"/>
    </source>
</evidence>
<name>A0ABX9Q5I2_9BACT</name>
<accession>A0ABX9Q5I2</accession>
<gene>
    <name evidence="1" type="ORF">D7Y13_44485</name>
</gene>
<dbReference type="PANTHER" id="PTHR43002">
    <property type="entry name" value="GLYCOGEN DEBRANCHING ENZYME"/>
    <property type="match status" value="1"/>
</dbReference>
<organism evidence="1 2">
    <name type="scientific">Corallococcus praedator</name>
    <dbReference type="NCBI Taxonomy" id="2316724"/>
    <lineage>
        <taxon>Bacteria</taxon>
        <taxon>Pseudomonadati</taxon>
        <taxon>Myxococcota</taxon>
        <taxon>Myxococcia</taxon>
        <taxon>Myxococcales</taxon>
        <taxon>Cystobacterineae</taxon>
        <taxon>Myxococcaceae</taxon>
        <taxon>Corallococcus</taxon>
    </lineage>
</organism>
<protein>
    <submittedName>
        <fullName evidence="1">Glycogen debranching enzyme</fullName>
    </submittedName>
</protein>
<keyword evidence="2" id="KW-1185">Reference proteome</keyword>
<comment type="caution">
    <text evidence="1">The sequence shown here is derived from an EMBL/GenBank/DDBJ whole genome shotgun (WGS) entry which is preliminary data.</text>
</comment>
<feature type="non-terminal residue" evidence="1">
    <location>
        <position position="132"/>
    </location>
</feature>